<name>A0A081NEH0_9GAMM</name>
<dbReference type="RefSeq" id="WP_034839018.1">
    <property type="nucleotide sequence ID" value="NZ_JOKH01000004.1"/>
</dbReference>
<dbReference type="NCBIfam" id="TIGR04416">
    <property type="entry name" value="group_II_RT_mat"/>
    <property type="match status" value="1"/>
</dbReference>
<dbReference type="Gene3D" id="3.30.70.270">
    <property type="match status" value="1"/>
</dbReference>
<evidence type="ECO:0000256" key="2">
    <source>
        <dbReference type="ARBA" id="ARBA00022679"/>
    </source>
</evidence>
<dbReference type="eggNOG" id="COG3344">
    <property type="taxonomic scope" value="Bacteria"/>
</dbReference>
<reference evidence="11 12" key="1">
    <citation type="submission" date="2014-06" db="EMBL/GenBank/DDBJ databases">
        <title>Whole Genome Sequences of Three Symbiotic Endozoicomonas Bacteria.</title>
        <authorList>
            <person name="Neave M.J."/>
            <person name="Apprill A."/>
            <person name="Voolstra C.R."/>
        </authorList>
    </citation>
    <scope>NUCLEOTIDE SEQUENCE [LARGE SCALE GENOMIC DNA]</scope>
    <source>
        <strain evidence="11 12">DSM 25634</strain>
    </source>
</reference>
<sequence>MSVERRGCVKQPEGISQLSPCDRRTLCAQAKQFAISKWDVHAAYEKVKANRGGAGIDGVTIEVFEQDLKNNLYKIWNRLSSGSYFPPPVKAVSIPKKSGGERILGIPTISDRIAQMVVKERLELMLEPCFLEDSYGYRPAKSATQAIGVTRQRCWKYDWVLEFDIKGLFDNIRHDLLMIAIEKHVAIGEKVLGQNLSWIKLYIRRWLVAPLQQGNGSVLERNRGTPQGGVVSPLLANLFLHYVFDKWMQKQFPENPWCRYADDGLIHARNQGKAEYLHREIKRRFEECGLEIHPEKTKIAYCKDDKRKGQYAAHMSFDFLGYTFRRRRCKRASDNTFFVSFTPAVSQAAMKDMRRTIRELKVRHKTGYSLEELARWLNPVLHGWISYYGQYRRSALDPVFRHFNKTLVRWARRKFKTLKRHKSRAIGLFDQLSLRCPGLFAHWRFGSARTFA</sequence>
<evidence type="ECO:0000256" key="6">
    <source>
        <dbReference type="ARBA" id="ARBA00022918"/>
    </source>
</evidence>
<evidence type="ECO:0000313" key="12">
    <source>
        <dbReference type="Proteomes" id="UP000028073"/>
    </source>
</evidence>
<organism evidence="11 12">
    <name type="scientific">Endozoicomonas numazuensis</name>
    <dbReference type="NCBI Taxonomy" id="1137799"/>
    <lineage>
        <taxon>Bacteria</taxon>
        <taxon>Pseudomonadati</taxon>
        <taxon>Pseudomonadota</taxon>
        <taxon>Gammaproteobacteria</taxon>
        <taxon>Oceanospirillales</taxon>
        <taxon>Endozoicomonadaceae</taxon>
        <taxon>Endozoicomonas</taxon>
    </lineage>
</organism>
<dbReference type="PANTHER" id="PTHR34047:SF3">
    <property type="entry name" value="BLR2052 PROTEIN"/>
    <property type="match status" value="1"/>
</dbReference>
<keyword evidence="5" id="KW-0460">Magnesium</keyword>
<keyword evidence="4" id="KW-0479">Metal-binding</keyword>
<dbReference type="InterPro" id="IPR043128">
    <property type="entry name" value="Rev_trsase/Diguanyl_cyclase"/>
</dbReference>
<dbReference type="InterPro" id="IPR051083">
    <property type="entry name" value="GrpII_Intron_Splice-Mob/Def"/>
</dbReference>
<evidence type="ECO:0000259" key="10">
    <source>
        <dbReference type="PROSITE" id="PS50878"/>
    </source>
</evidence>
<comment type="similarity">
    <text evidence="8">Belongs to the bacterial reverse transcriptase family.</text>
</comment>
<evidence type="ECO:0000256" key="9">
    <source>
        <dbReference type="ARBA" id="ARBA00048173"/>
    </source>
</evidence>
<protein>
    <recommendedName>
        <fullName evidence="1">RNA-directed DNA polymerase</fullName>
        <ecNumber evidence="1">2.7.7.49</ecNumber>
    </recommendedName>
</protein>
<dbReference type="InterPro" id="IPR013597">
    <property type="entry name" value="Mat_intron_G2"/>
</dbReference>
<dbReference type="PRINTS" id="PR00866">
    <property type="entry name" value="RNADNAPOLMS"/>
</dbReference>
<dbReference type="STRING" id="1137799.GZ78_19465"/>
<comment type="catalytic activity">
    <reaction evidence="9">
        <text>DNA(n) + a 2'-deoxyribonucleoside 5'-triphosphate = DNA(n+1) + diphosphate</text>
        <dbReference type="Rhea" id="RHEA:22508"/>
        <dbReference type="Rhea" id="RHEA-COMP:17339"/>
        <dbReference type="Rhea" id="RHEA-COMP:17340"/>
        <dbReference type="ChEBI" id="CHEBI:33019"/>
        <dbReference type="ChEBI" id="CHEBI:61560"/>
        <dbReference type="ChEBI" id="CHEBI:173112"/>
        <dbReference type="EC" id="2.7.7.49"/>
    </reaction>
</comment>
<feature type="domain" description="Reverse transcriptase" evidence="10">
    <location>
        <begin position="75"/>
        <end position="324"/>
    </location>
</feature>
<dbReference type="Pfam" id="PF00078">
    <property type="entry name" value="RVT_1"/>
    <property type="match status" value="1"/>
</dbReference>
<keyword evidence="7" id="KW-0051">Antiviral defense</keyword>
<evidence type="ECO:0000256" key="8">
    <source>
        <dbReference type="ARBA" id="ARBA00034120"/>
    </source>
</evidence>
<dbReference type="CDD" id="cd01651">
    <property type="entry name" value="RT_G2_intron"/>
    <property type="match status" value="1"/>
</dbReference>
<dbReference type="GO" id="GO:0003964">
    <property type="term" value="F:RNA-directed DNA polymerase activity"/>
    <property type="evidence" value="ECO:0007669"/>
    <property type="project" value="UniProtKB-KW"/>
</dbReference>
<dbReference type="SUPFAM" id="SSF56672">
    <property type="entry name" value="DNA/RNA polymerases"/>
    <property type="match status" value="1"/>
</dbReference>
<evidence type="ECO:0000256" key="3">
    <source>
        <dbReference type="ARBA" id="ARBA00022695"/>
    </source>
</evidence>
<evidence type="ECO:0000256" key="5">
    <source>
        <dbReference type="ARBA" id="ARBA00022842"/>
    </source>
</evidence>
<dbReference type="Proteomes" id="UP000028073">
    <property type="component" value="Unassembled WGS sequence"/>
</dbReference>
<dbReference type="InterPro" id="IPR000123">
    <property type="entry name" value="Reverse_transcriptase_msDNA"/>
</dbReference>
<accession>A0A081NEH0</accession>
<dbReference type="EC" id="2.7.7.49" evidence="1"/>
<evidence type="ECO:0000256" key="7">
    <source>
        <dbReference type="ARBA" id="ARBA00023118"/>
    </source>
</evidence>
<dbReference type="AlphaFoldDB" id="A0A081NEH0"/>
<evidence type="ECO:0000256" key="1">
    <source>
        <dbReference type="ARBA" id="ARBA00012493"/>
    </source>
</evidence>
<proteinExistence type="inferred from homology"/>
<dbReference type="OrthoDB" id="9793236at2"/>
<dbReference type="GO" id="GO:0003723">
    <property type="term" value="F:RNA binding"/>
    <property type="evidence" value="ECO:0007669"/>
    <property type="project" value="InterPro"/>
</dbReference>
<dbReference type="InterPro" id="IPR000477">
    <property type="entry name" value="RT_dom"/>
</dbReference>
<dbReference type="GO" id="GO:0046872">
    <property type="term" value="F:metal ion binding"/>
    <property type="evidence" value="ECO:0007669"/>
    <property type="project" value="UniProtKB-KW"/>
</dbReference>
<dbReference type="InterPro" id="IPR043502">
    <property type="entry name" value="DNA/RNA_pol_sf"/>
</dbReference>
<dbReference type="EMBL" id="JOKH01000004">
    <property type="protein sequence ID" value="KEQ16843.1"/>
    <property type="molecule type" value="Genomic_DNA"/>
</dbReference>
<keyword evidence="2" id="KW-0808">Transferase</keyword>
<dbReference type="InterPro" id="IPR030931">
    <property type="entry name" value="Group_II_RT_mat"/>
</dbReference>
<comment type="caution">
    <text evidence="11">The sequence shown here is derived from an EMBL/GenBank/DDBJ whole genome shotgun (WGS) entry which is preliminary data.</text>
</comment>
<keyword evidence="12" id="KW-1185">Reference proteome</keyword>
<dbReference type="PROSITE" id="PS50878">
    <property type="entry name" value="RT_POL"/>
    <property type="match status" value="1"/>
</dbReference>
<dbReference type="GO" id="GO:0051607">
    <property type="term" value="P:defense response to virus"/>
    <property type="evidence" value="ECO:0007669"/>
    <property type="project" value="UniProtKB-KW"/>
</dbReference>
<dbReference type="Pfam" id="PF08388">
    <property type="entry name" value="GIIM"/>
    <property type="match status" value="1"/>
</dbReference>
<evidence type="ECO:0000313" key="11">
    <source>
        <dbReference type="EMBL" id="KEQ16843.1"/>
    </source>
</evidence>
<gene>
    <name evidence="11" type="ORF">GZ78_19465</name>
</gene>
<dbReference type="PANTHER" id="PTHR34047">
    <property type="entry name" value="NUCLEAR INTRON MATURASE 1, MITOCHONDRIAL-RELATED"/>
    <property type="match status" value="1"/>
</dbReference>
<evidence type="ECO:0000256" key="4">
    <source>
        <dbReference type="ARBA" id="ARBA00022723"/>
    </source>
</evidence>
<keyword evidence="6" id="KW-0695">RNA-directed DNA polymerase</keyword>
<keyword evidence="3" id="KW-0548">Nucleotidyltransferase</keyword>